<evidence type="ECO:0000259" key="2">
    <source>
        <dbReference type="Pfam" id="PF23074"/>
    </source>
</evidence>
<dbReference type="Pfam" id="PF23074">
    <property type="entry name" value="PH_FT_N"/>
    <property type="match status" value="1"/>
</dbReference>
<dbReference type="Pfam" id="PF23076">
    <property type="entry name" value="PH_FT_C"/>
    <property type="match status" value="1"/>
</dbReference>
<evidence type="ECO:0000313" key="4">
    <source>
        <dbReference type="EMBL" id="BCR85689.1"/>
    </source>
</evidence>
<dbReference type="Proteomes" id="UP000637239">
    <property type="component" value="Chromosome 2"/>
</dbReference>
<dbReference type="KEGG" id="ache:ACHE_21147S"/>
<dbReference type="GeneID" id="66980048"/>
<protein>
    <submittedName>
        <fullName evidence="4">Uncharacterized protein</fullName>
    </submittedName>
</protein>
<dbReference type="InterPro" id="IPR057081">
    <property type="entry name" value="PH_N"/>
</dbReference>
<gene>
    <name evidence="4" type="ORF">ACHE_21147S</name>
</gene>
<sequence>MALRTSADNAEDVAAGFRMFRDPLPEYATEITGLIADLYAISVSLKFLDDFASNRAYRHTLHHVQSDLELVGTSLKYTLEDIVDFFGDLETRHGPHRETFKRTWLNLCSYFQEESKDSLSTRLIKYKTFLNELQDEFKDKDSDARLTARLRSNIKSLLLQQESQNARLVPRLGALTVGGSSGSEPSSPVSERRRPRNRRSYERRRPSSSMQSPQSPLSPSSGTYSSDFPPSVPDVPGSQTSSSGTQSTLDTAADHWAKDVFLDQHTTTPVPNVGETSKCLGDPNPGLKRWLRDEGYEELFQLAFTGDSDLRVYMFFREDDHRARIMCKGPRGSRPSPYFCMPLNMLEAFRNGSCLELRRRRRRGAGELWANLKFSTIERMVLFFCTFLAMRSQDCGRPVGKIRDYELDDEVELYGGQIIDDNYLHALRIYQDTITGAVRLQASVHKGEMDRSPVWTAFITDHIKEHIMTRAWIRRSSSDPKAVLLRELHPSVFAFMDYNPQVTARGEHILRFLTRAGEFSPWSYLSRVMLTLADADAFLRNIGELIAELV</sequence>
<feature type="compositionally biased region" description="Low complexity" evidence="1">
    <location>
        <begin position="207"/>
        <end position="248"/>
    </location>
</feature>
<accession>A0A7R7VKT5</accession>
<dbReference type="InterPro" id="IPR057082">
    <property type="entry name" value="PH_C"/>
</dbReference>
<dbReference type="EMBL" id="AP024417">
    <property type="protein sequence ID" value="BCR85689.1"/>
    <property type="molecule type" value="Genomic_DNA"/>
</dbReference>
<feature type="domain" description="PH" evidence="3">
    <location>
        <begin position="412"/>
        <end position="515"/>
    </location>
</feature>
<name>A0A7R7VKT5_ASPCH</name>
<keyword evidence="5" id="KW-1185">Reference proteome</keyword>
<feature type="region of interest" description="Disordered" evidence="1">
    <location>
        <begin position="175"/>
        <end position="248"/>
    </location>
</feature>
<proteinExistence type="predicted"/>
<dbReference type="RefSeq" id="XP_043134211.1">
    <property type="nucleotide sequence ID" value="XM_043275198.1"/>
</dbReference>
<evidence type="ECO:0000259" key="3">
    <source>
        <dbReference type="Pfam" id="PF23076"/>
    </source>
</evidence>
<organism evidence="4 5">
    <name type="scientific">Aspergillus chevalieri</name>
    <name type="common">Eurotium chevalieri</name>
    <dbReference type="NCBI Taxonomy" id="182096"/>
    <lineage>
        <taxon>Eukaryota</taxon>
        <taxon>Fungi</taxon>
        <taxon>Dikarya</taxon>
        <taxon>Ascomycota</taxon>
        <taxon>Pezizomycotina</taxon>
        <taxon>Eurotiomycetes</taxon>
        <taxon>Eurotiomycetidae</taxon>
        <taxon>Eurotiales</taxon>
        <taxon>Aspergillaceae</taxon>
        <taxon>Aspergillus</taxon>
        <taxon>Aspergillus subgen. Aspergillus</taxon>
    </lineage>
</organism>
<reference evidence="4" key="1">
    <citation type="submission" date="2021-01" db="EMBL/GenBank/DDBJ databases">
        <authorList>
            <consortium name="Aspergillus chevalieri M1 genome sequencing consortium"/>
            <person name="Kazuki M."/>
            <person name="Futagami T."/>
        </authorList>
    </citation>
    <scope>NUCLEOTIDE SEQUENCE</scope>
    <source>
        <strain evidence="4">M1</strain>
    </source>
</reference>
<dbReference type="AlphaFoldDB" id="A0A7R7VKT5"/>
<evidence type="ECO:0000313" key="5">
    <source>
        <dbReference type="Proteomes" id="UP000637239"/>
    </source>
</evidence>
<feature type="domain" description="PH" evidence="2">
    <location>
        <begin position="285"/>
        <end position="410"/>
    </location>
</feature>
<reference evidence="4" key="2">
    <citation type="submission" date="2021-02" db="EMBL/GenBank/DDBJ databases">
        <title>Aspergillus chevalieri M1 genome sequence.</title>
        <authorList>
            <person name="Kadooka C."/>
            <person name="Mori K."/>
            <person name="Futagami T."/>
        </authorList>
    </citation>
    <scope>NUCLEOTIDE SEQUENCE</scope>
    <source>
        <strain evidence="4">M1</strain>
    </source>
</reference>
<evidence type="ECO:0000256" key="1">
    <source>
        <dbReference type="SAM" id="MobiDB-lite"/>
    </source>
</evidence>